<dbReference type="SUPFAM" id="SSF49265">
    <property type="entry name" value="Fibronectin type III"/>
    <property type="match status" value="3"/>
</dbReference>
<keyword evidence="1" id="KW-0677">Repeat</keyword>
<protein>
    <recommendedName>
        <fullName evidence="5">Fibronectin type-III domain-containing protein</fullName>
    </recommendedName>
</protein>
<gene>
    <name evidence="3" type="primary">106053447</name>
</gene>
<dbReference type="InterPro" id="IPR013783">
    <property type="entry name" value="Ig-like_fold"/>
</dbReference>
<dbReference type="AlphaFoldDB" id="A0A2C9K9P8"/>
<dbReference type="InterPro" id="IPR050991">
    <property type="entry name" value="ECM_Regulatory_Proteins"/>
</dbReference>
<dbReference type="VEuPathDB" id="VectorBase:BGLB016742"/>
<feature type="region of interest" description="Disordered" evidence="2">
    <location>
        <begin position="340"/>
        <end position="361"/>
    </location>
</feature>
<reference evidence="3" key="1">
    <citation type="submission" date="2020-05" db="UniProtKB">
        <authorList>
            <consortium name="EnsemblMetazoa"/>
        </authorList>
    </citation>
    <scope>IDENTIFICATION</scope>
    <source>
        <strain evidence="3">BB02</strain>
    </source>
</reference>
<accession>A0A2C9K9P8</accession>
<dbReference type="KEGG" id="bgt:106053447"/>
<evidence type="ECO:0000313" key="3">
    <source>
        <dbReference type="EnsemblMetazoa" id="BGLB016742-PA"/>
    </source>
</evidence>
<evidence type="ECO:0008006" key="5">
    <source>
        <dbReference type="Google" id="ProtNLM"/>
    </source>
</evidence>
<evidence type="ECO:0000256" key="2">
    <source>
        <dbReference type="SAM" id="MobiDB-lite"/>
    </source>
</evidence>
<feature type="compositionally biased region" description="Low complexity" evidence="2">
    <location>
        <begin position="341"/>
        <end position="360"/>
    </location>
</feature>
<sequence length="664" mass="75965">MPQMDMSISKSKTQIQDEENPVHDIKWSLKNFHDYVISNYSLKVRLDGLNGELLYDETFPPNIRYFLMEGMTSGRVYYVEVNALSALGLPLISVGTEYNPDESPDPLTVSQPLLPLTTTTVAATKKPVKLELHVRSLGDDELVMNWSLEDSNTKNDIAMFIIKAKDHEDEYLILDTWTDNETWEYKLKKVLDYRRYNFMVQAVDVNNNTLADAYETIDIPSGEDAAFSLPISTISSPMEPIELDLRLQSLRSNGTSMYWTLQDPDNRVQQFRITVQEMDENGDIVYDSLVKRDNQEYLVEQLEENGKYYFILEALDAFNNTLASDNETYIVSFSDDIQEDTTTTNGNFNENTATESAENNQEYKPDRISFMPCHLSSALHHCSALSPPSTLLVVTEENLEIDYYFTIQALDVENKILSSASAPYRVPDLNEDYTDLEETTPQNINHEYYLDLEIVPLGYNTTLNWKLIKGETTQIVCGLHLFVYRNQYGGETHINQTFLPTDNHITLYDLVPKEDYVIELNAVDCQTKVLAAVRYNYNQPPPDVEFEPIFVSSRTTTNGPLHQDGTNLFITQVETLNSTAIFVKWYDMLSLKGNTSSPASLRYAEFTKSQLIDFIYLKFPPNQTETIIINLKPGQSYMFQIAPWSENIEDDSWSKLVLKSTQAS</sequence>
<evidence type="ECO:0000313" key="4">
    <source>
        <dbReference type="Proteomes" id="UP000076420"/>
    </source>
</evidence>
<dbReference type="EnsemblMetazoa" id="BGLB016742-RA">
    <property type="protein sequence ID" value="BGLB016742-PA"/>
    <property type="gene ID" value="BGLB016742"/>
</dbReference>
<dbReference type="PANTHER" id="PTHR46708">
    <property type="entry name" value="TENASCIN"/>
    <property type="match status" value="1"/>
</dbReference>
<organism evidence="3 4">
    <name type="scientific">Biomphalaria glabrata</name>
    <name type="common">Bloodfluke planorb</name>
    <name type="synonym">Freshwater snail</name>
    <dbReference type="NCBI Taxonomy" id="6526"/>
    <lineage>
        <taxon>Eukaryota</taxon>
        <taxon>Metazoa</taxon>
        <taxon>Spiralia</taxon>
        <taxon>Lophotrochozoa</taxon>
        <taxon>Mollusca</taxon>
        <taxon>Gastropoda</taxon>
        <taxon>Heterobranchia</taxon>
        <taxon>Euthyneura</taxon>
        <taxon>Panpulmonata</taxon>
        <taxon>Hygrophila</taxon>
        <taxon>Lymnaeoidea</taxon>
        <taxon>Planorbidae</taxon>
        <taxon>Biomphalaria</taxon>
    </lineage>
</organism>
<dbReference type="VEuPathDB" id="VectorBase:BGLAX_051523"/>
<evidence type="ECO:0000256" key="1">
    <source>
        <dbReference type="ARBA" id="ARBA00022737"/>
    </source>
</evidence>
<dbReference type="InterPro" id="IPR036116">
    <property type="entry name" value="FN3_sf"/>
</dbReference>
<dbReference type="Gene3D" id="2.60.40.10">
    <property type="entry name" value="Immunoglobulins"/>
    <property type="match status" value="1"/>
</dbReference>
<proteinExistence type="predicted"/>
<dbReference type="Proteomes" id="UP000076420">
    <property type="component" value="Unassembled WGS sequence"/>
</dbReference>
<name>A0A2C9K9P8_BIOGL</name>
<dbReference type="PANTHER" id="PTHR46708:SF2">
    <property type="entry name" value="FIBRONECTIN TYPE-III DOMAIN-CONTAINING PROTEIN"/>
    <property type="match status" value="1"/>
</dbReference>